<evidence type="ECO:0000256" key="1">
    <source>
        <dbReference type="SAM" id="Phobius"/>
    </source>
</evidence>
<dbReference type="EMBL" id="CP019699">
    <property type="protein sequence ID" value="AQS55474.1"/>
    <property type="molecule type" value="Genomic_DNA"/>
</dbReference>
<dbReference type="KEGG" id="ntr:B0W44_06420"/>
<protein>
    <submittedName>
        <fullName evidence="2">Uncharacterized protein</fullName>
    </submittedName>
</protein>
<dbReference type="Proteomes" id="UP000188603">
    <property type="component" value="Chromosome"/>
</dbReference>
<gene>
    <name evidence="2" type="ORF">B0W44_06420</name>
</gene>
<organism evidence="2 3">
    <name type="scientific">Novibacillus thermophilus</name>
    <dbReference type="NCBI Taxonomy" id="1471761"/>
    <lineage>
        <taxon>Bacteria</taxon>
        <taxon>Bacillati</taxon>
        <taxon>Bacillota</taxon>
        <taxon>Bacilli</taxon>
        <taxon>Bacillales</taxon>
        <taxon>Thermoactinomycetaceae</taxon>
        <taxon>Novibacillus</taxon>
    </lineage>
</organism>
<evidence type="ECO:0000313" key="2">
    <source>
        <dbReference type="EMBL" id="AQS55474.1"/>
    </source>
</evidence>
<evidence type="ECO:0000313" key="3">
    <source>
        <dbReference type="Proteomes" id="UP000188603"/>
    </source>
</evidence>
<keyword evidence="1" id="KW-0472">Membrane</keyword>
<keyword evidence="1" id="KW-1133">Transmembrane helix</keyword>
<dbReference type="OrthoDB" id="2991022at2"/>
<keyword evidence="3" id="KW-1185">Reference proteome</keyword>
<dbReference type="STRING" id="1471761.B0W44_06420"/>
<sequence length="128" mass="14613">MWGFAREERGVAYLSVILLTTLLFAWVTFQLERVVQHHQTVHDDTAMIQAQYAAESGIEYMRSILRDQGDVDPLTVTLQTGEAAVEVVRRDPLRIRAVGRVGPNVQQTVTVELDPDTFEVVKWMRQTE</sequence>
<dbReference type="RefSeq" id="WP_077719331.1">
    <property type="nucleotide sequence ID" value="NZ_CP019699.1"/>
</dbReference>
<feature type="transmembrane region" description="Helical" evidence="1">
    <location>
        <begin position="12"/>
        <end position="29"/>
    </location>
</feature>
<reference evidence="2 3" key="1">
    <citation type="journal article" date="2015" name="Int. J. Syst. Evol. Microbiol.">
        <title>Novibacillus thermophilus gen. nov., sp. nov., a Gram-staining-negative and moderately thermophilic member of the family Thermoactinomycetaceae.</title>
        <authorList>
            <person name="Yang G."/>
            <person name="Chen J."/>
            <person name="Zhou S."/>
        </authorList>
    </citation>
    <scope>NUCLEOTIDE SEQUENCE [LARGE SCALE GENOMIC DNA]</scope>
    <source>
        <strain evidence="2 3">SG-1</strain>
    </source>
</reference>
<accession>A0A1U9K611</accession>
<keyword evidence="1" id="KW-0812">Transmembrane</keyword>
<name>A0A1U9K611_9BACL</name>
<proteinExistence type="predicted"/>
<dbReference type="AlphaFoldDB" id="A0A1U9K611"/>